<dbReference type="AlphaFoldDB" id="A0A917T5J6"/>
<proteinExistence type="predicted"/>
<feature type="transmembrane region" description="Helical" evidence="1">
    <location>
        <begin position="76"/>
        <end position="97"/>
    </location>
</feature>
<name>A0A917T5J6_9RHOB</name>
<keyword evidence="1" id="KW-1133">Transmembrane helix</keyword>
<reference evidence="2" key="2">
    <citation type="submission" date="2020-09" db="EMBL/GenBank/DDBJ databases">
        <authorList>
            <person name="Sun Q."/>
            <person name="Zhou Y."/>
        </authorList>
    </citation>
    <scope>NUCLEOTIDE SEQUENCE</scope>
    <source>
        <strain evidence="2">CGMCC 1.6293</strain>
    </source>
</reference>
<evidence type="ECO:0000256" key="1">
    <source>
        <dbReference type="SAM" id="Phobius"/>
    </source>
</evidence>
<accession>A0A917T5J6</accession>
<protein>
    <submittedName>
        <fullName evidence="2">Uncharacterized protein</fullName>
    </submittedName>
</protein>
<dbReference type="EMBL" id="BMLF01000002">
    <property type="protein sequence ID" value="GGM10125.1"/>
    <property type="molecule type" value="Genomic_DNA"/>
</dbReference>
<organism evidence="2 3">
    <name type="scientific">Pseudooceanicola nanhaiensis</name>
    <dbReference type="NCBI Taxonomy" id="375761"/>
    <lineage>
        <taxon>Bacteria</taxon>
        <taxon>Pseudomonadati</taxon>
        <taxon>Pseudomonadota</taxon>
        <taxon>Alphaproteobacteria</taxon>
        <taxon>Rhodobacterales</taxon>
        <taxon>Paracoccaceae</taxon>
        <taxon>Pseudooceanicola</taxon>
    </lineage>
</organism>
<sequence length="106" mass="11096">MIELLLLALPAAIGLTVPRLLLRRRPDAPRWQVLLGAPVLALLVSYGLLVLVWLALQLFAGTLGRAGVDVMALADLVGVTATGMILAPLCAFGAALWRTRGAGRGS</sequence>
<keyword evidence="3" id="KW-1185">Reference proteome</keyword>
<evidence type="ECO:0000313" key="2">
    <source>
        <dbReference type="EMBL" id="GGM10125.1"/>
    </source>
</evidence>
<keyword evidence="1" id="KW-0472">Membrane</keyword>
<evidence type="ECO:0000313" key="3">
    <source>
        <dbReference type="Proteomes" id="UP000649829"/>
    </source>
</evidence>
<dbReference type="Proteomes" id="UP000649829">
    <property type="component" value="Unassembled WGS sequence"/>
</dbReference>
<keyword evidence="1" id="KW-0812">Transmembrane</keyword>
<gene>
    <name evidence="2" type="ORF">GCM10011534_35260</name>
</gene>
<feature type="transmembrane region" description="Helical" evidence="1">
    <location>
        <begin position="34"/>
        <end position="56"/>
    </location>
</feature>
<comment type="caution">
    <text evidence="2">The sequence shown here is derived from an EMBL/GenBank/DDBJ whole genome shotgun (WGS) entry which is preliminary data.</text>
</comment>
<dbReference type="RefSeq" id="WP_028286723.1">
    <property type="nucleotide sequence ID" value="NZ_BMLF01000002.1"/>
</dbReference>
<feature type="transmembrane region" description="Helical" evidence="1">
    <location>
        <begin position="6"/>
        <end position="22"/>
    </location>
</feature>
<reference evidence="2" key="1">
    <citation type="journal article" date="2014" name="Int. J. Syst. Evol. Microbiol.">
        <title>Complete genome sequence of Corynebacterium casei LMG S-19264T (=DSM 44701T), isolated from a smear-ripened cheese.</title>
        <authorList>
            <consortium name="US DOE Joint Genome Institute (JGI-PGF)"/>
            <person name="Walter F."/>
            <person name="Albersmeier A."/>
            <person name="Kalinowski J."/>
            <person name="Ruckert C."/>
        </authorList>
    </citation>
    <scope>NUCLEOTIDE SEQUENCE</scope>
    <source>
        <strain evidence="2">CGMCC 1.6293</strain>
    </source>
</reference>